<dbReference type="EMBL" id="NHYD01000141">
    <property type="protein sequence ID" value="PPQ95053.1"/>
    <property type="molecule type" value="Genomic_DNA"/>
</dbReference>
<gene>
    <name evidence="2" type="ORF">CVT25_000621</name>
</gene>
<dbReference type="Pfam" id="PF00724">
    <property type="entry name" value="Oxidored_FMN"/>
    <property type="match status" value="1"/>
</dbReference>
<dbReference type="InterPro" id="IPR045247">
    <property type="entry name" value="Oye-like"/>
</dbReference>
<evidence type="ECO:0000259" key="1">
    <source>
        <dbReference type="Pfam" id="PF00724"/>
    </source>
</evidence>
<comment type="caution">
    <text evidence="2">The sequence shown here is derived from an EMBL/GenBank/DDBJ whole genome shotgun (WGS) entry which is preliminary data.</text>
</comment>
<dbReference type="InterPro" id="IPR013785">
    <property type="entry name" value="Aldolase_TIM"/>
</dbReference>
<dbReference type="GO" id="GO:0016491">
    <property type="term" value="F:oxidoreductase activity"/>
    <property type="evidence" value="ECO:0007669"/>
    <property type="project" value="InterPro"/>
</dbReference>
<dbReference type="InterPro" id="IPR001155">
    <property type="entry name" value="OxRdtase_FMN_N"/>
</dbReference>
<dbReference type="Gene3D" id="3.20.20.70">
    <property type="entry name" value="Aldolase class I"/>
    <property type="match status" value="1"/>
</dbReference>
<accession>A0A409XWD0</accession>
<protein>
    <recommendedName>
        <fullName evidence="1">NADH:flavin oxidoreductase/NADH oxidase N-terminal domain-containing protein</fullName>
    </recommendedName>
</protein>
<proteinExistence type="predicted"/>
<dbReference type="PANTHER" id="PTHR22893">
    <property type="entry name" value="NADH OXIDOREDUCTASE-RELATED"/>
    <property type="match status" value="1"/>
</dbReference>
<feature type="domain" description="NADH:flavin oxidoreductase/NADH oxidase N-terminal" evidence="1">
    <location>
        <begin position="50"/>
        <end position="115"/>
    </location>
</feature>
<dbReference type="PANTHER" id="PTHR22893:SF91">
    <property type="entry name" value="NADPH DEHYDROGENASE 2-RELATED"/>
    <property type="match status" value="1"/>
</dbReference>
<reference evidence="2 3" key="1">
    <citation type="journal article" date="2018" name="Evol. Lett.">
        <title>Horizontal gene cluster transfer increased hallucinogenic mushroom diversity.</title>
        <authorList>
            <person name="Reynolds H.T."/>
            <person name="Vijayakumar V."/>
            <person name="Gluck-Thaler E."/>
            <person name="Korotkin H.B."/>
            <person name="Matheny P.B."/>
            <person name="Slot J.C."/>
        </authorList>
    </citation>
    <scope>NUCLEOTIDE SEQUENCE [LARGE SCALE GENOMIC DNA]</scope>
    <source>
        <strain evidence="2 3">2631</strain>
    </source>
</reference>
<dbReference type="OrthoDB" id="3028473at2759"/>
<dbReference type="AlphaFoldDB" id="A0A409XWD0"/>
<keyword evidence="3" id="KW-1185">Reference proteome</keyword>
<sequence>MVESSKSEKKMVTRLLDHQPSQSCLSRYPHWPKTSSFSEQSNILPLGPSKNAVEGAGFDEVEFHSAMGFIPDQFLQDASNQRTDNYGRSVEDRSRFRLEAINAIVKAVGQERISIMSEKLRSEYMHRHEHIYTYQSISFLAG</sequence>
<evidence type="ECO:0000313" key="2">
    <source>
        <dbReference type="EMBL" id="PPQ95053.1"/>
    </source>
</evidence>
<dbReference type="STRING" id="93625.A0A409XWD0"/>
<dbReference type="InParanoid" id="A0A409XWD0"/>
<organism evidence="2 3">
    <name type="scientific">Psilocybe cyanescens</name>
    <dbReference type="NCBI Taxonomy" id="93625"/>
    <lineage>
        <taxon>Eukaryota</taxon>
        <taxon>Fungi</taxon>
        <taxon>Dikarya</taxon>
        <taxon>Basidiomycota</taxon>
        <taxon>Agaricomycotina</taxon>
        <taxon>Agaricomycetes</taxon>
        <taxon>Agaricomycetidae</taxon>
        <taxon>Agaricales</taxon>
        <taxon>Agaricineae</taxon>
        <taxon>Strophariaceae</taxon>
        <taxon>Psilocybe</taxon>
    </lineage>
</organism>
<dbReference type="GO" id="GO:0010181">
    <property type="term" value="F:FMN binding"/>
    <property type="evidence" value="ECO:0007669"/>
    <property type="project" value="InterPro"/>
</dbReference>
<name>A0A409XWD0_PSICY</name>
<evidence type="ECO:0000313" key="3">
    <source>
        <dbReference type="Proteomes" id="UP000283269"/>
    </source>
</evidence>
<dbReference type="SUPFAM" id="SSF51395">
    <property type="entry name" value="FMN-linked oxidoreductases"/>
    <property type="match status" value="1"/>
</dbReference>
<dbReference type="Proteomes" id="UP000283269">
    <property type="component" value="Unassembled WGS sequence"/>
</dbReference>